<sequence>MNIRRRALAAVATLTVSALALSACATGEDFEETTSSASASATSAAGDATGTEAAGAETVTVEDNYGTQEVPVDPSPLVVTDNRSFEILSDWGVKIDAAPKALVPFTVTEYKDNPDVIDIGNHREPDLEALTAVQPEVVVNGQRFSQHYEAIAKLNPETTMVEFEPREGEPLDEELTRHAEALGQIFDHEDDADQLIADFEDALQRAKDAYDPEKKVMAVNVSGGEVGYIAPSVGRTFGPLFDLLGLTPALEIEGGSDDHQGDDISVEAIAAANPDIIIVLDRDAGTSDRNEPGFTPAQTVIGDNAALKNTAAIADGNVYYAPEDTYTNESIITYTEILNALADQFEAAK</sequence>
<dbReference type="InterPro" id="IPR051313">
    <property type="entry name" value="Bact_iron-sidero_bind"/>
</dbReference>
<accession>A0A097IEE0</accession>
<dbReference type="PANTHER" id="PTHR30532">
    <property type="entry name" value="IRON III DICITRATE-BINDING PERIPLASMIC PROTEIN"/>
    <property type="match status" value="1"/>
</dbReference>
<keyword evidence="8" id="KW-1185">Reference proteome</keyword>
<dbReference type="HOGENOM" id="CLU_038034_3_1_11"/>
<dbReference type="Gene3D" id="3.40.50.1980">
    <property type="entry name" value="Nitrogenase molybdenum iron protein domain"/>
    <property type="match status" value="2"/>
</dbReference>
<protein>
    <submittedName>
        <fullName evidence="7">Iron ABC transporter substrate-binding protein</fullName>
    </submittedName>
</protein>
<comment type="subcellular location">
    <subcellularLocation>
        <location evidence="1">Cell envelope</location>
    </subcellularLocation>
</comment>
<keyword evidence="3" id="KW-0813">Transport</keyword>
<gene>
    <name evidence="7" type="ORF">CDOO_03960</name>
</gene>
<feature type="signal peptide" evidence="5">
    <location>
        <begin position="1"/>
        <end position="25"/>
    </location>
</feature>
<evidence type="ECO:0000313" key="8">
    <source>
        <dbReference type="Proteomes" id="UP000029914"/>
    </source>
</evidence>
<evidence type="ECO:0000256" key="4">
    <source>
        <dbReference type="ARBA" id="ARBA00022729"/>
    </source>
</evidence>
<dbReference type="GO" id="GO:0030288">
    <property type="term" value="C:outer membrane-bounded periplasmic space"/>
    <property type="evidence" value="ECO:0007669"/>
    <property type="project" value="TreeGrafter"/>
</dbReference>
<dbReference type="PROSITE" id="PS51257">
    <property type="entry name" value="PROKAR_LIPOPROTEIN"/>
    <property type="match status" value="1"/>
</dbReference>
<name>A0A097IEE0_9CORY</name>
<organism evidence="7 8">
    <name type="scientific">Corynebacterium doosanense CAU 212 = DSM 45436</name>
    <dbReference type="NCBI Taxonomy" id="558173"/>
    <lineage>
        <taxon>Bacteria</taxon>
        <taxon>Bacillati</taxon>
        <taxon>Actinomycetota</taxon>
        <taxon>Actinomycetes</taxon>
        <taxon>Mycobacteriales</taxon>
        <taxon>Corynebacteriaceae</taxon>
        <taxon>Corynebacterium</taxon>
    </lineage>
</organism>
<dbReference type="Proteomes" id="UP000029914">
    <property type="component" value="Chromosome"/>
</dbReference>
<comment type="similarity">
    <text evidence="2">Belongs to the bacterial solute-binding protein 8 family.</text>
</comment>
<evidence type="ECO:0000256" key="2">
    <source>
        <dbReference type="ARBA" id="ARBA00008814"/>
    </source>
</evidence>
<evidence type="ECO:0000256" key="1">
    <source>
        <dbReference type="ARBA" id="ARBA00004196"/>
    </source>
</evidence>
<dbReference type="EMBL" id="CP006764">
    <property type="protein sequence ID" value="AIT60496.1"/>
    <property type="molecule type" value="Genomic_DNA"/>
</dbReference>
<evidence type="ECO:0000259" key="6">
    <source>
        <dbReference type="PROSITE" id="PS50983"/>
    </source>
</evidence>
<dbReference type="STRING" id="558173.CDOO_03960"/>
<dbReference type="eggNOG" id="COG4607">
    <property type="taxonomic scope" value="Bacteria"/>
</dbReference>
<dbReference type="PANTHER" id="PTHR30532:SF28">
    <property type="entry name" value="PETROBACTIN-BINDING PROTEIN YCLQ"/>
    <property type="match status" value="1"/>
</dbReference>
<evidence type="ECO:0000256" key="5">
    <source>
        <dbReference type="SAM" id="SignalP"/>
    </source>
</evidence>
<evidence type="ECO:0000313" key="7">
    <source>
        <dbReference type="EMBL" id="AIT60496.1"/>
    </source>
</evidence>
<proteinExistence type="inferred from homology"/>
<dbReference type="Pfam" id="PF01497">
    <property type="entry name" value="Peripla_BP_2"/>
    <property type="match status" value="1"/>
</dbReference>
<evidence type="ECO:0000256" key="3">
    <source>
        <dbReference type="ARBA" id="ARBA00022448"/>
    </source>
</evidence>
<feature type="chain" id="PRO_5001930924" evidence="5">
    <location>
        <begin position="26"/>
        <end position="349"/>
    </location>
</feature>
<dbReference type="AlphaFoldDB" id="A0A097IEE0"/>
<dbReference type="KEGG" id="cdo:CDOO_03960"/>
<keyword evidence="4 5" id="KW-0732">Signal</keyword>
<dbReference type="InterPro" id="IPR002491">
    <property type="entry name" value="ABC_transptr_periplasmic_BD"/>
</dbReference>
<reference evidence="7 8" key="1">
    <citation type="submission" date="2013-09" db="EMBL/GenBank/DDBJ databases">
        <title>Complete genome sequence of Corynebacterium doosanense CAU 212(T) (=DSM 45436(T)), isolated from activated sludge.</title>
        <authorList>
            <person name="Schaffert L."/>
            <person name="Albersmeier A."/>
            <person name="Kalinowski J."/>
            <person name="Ruckert C."/>
        </authorList>
    </citation>
    <scope>NUCLEOTIDE SEQUENCE [LARGE SCALE GENOMIC DNA]</scope>
    <source>
        <strain evidence="7 8">CAU 212</strain>
    </source>
</reference>
<dbReference type="SUPFAM" id="SSF53807">
    <property type="entry name" value="Helical backbone' metal receptor"/>
    <property type="match status" value="1"/>
</dbReference>
<feature type="domain" description="Fe/B12 periplasmic-binding" evidence="6">
    <location>
        <begin position="76"/>
        <end position="349"/>
    </location>
</feature>
<dbReference type="PROSITE" id="PS50983">
    <property type="entry name" value="FE_B12_PBP"/>
    <property type="match status" value="1"/>
</dbReference>
<dbReference type="GO" id="GO:1901678">
    <property type="term" value="P:iron coordination entity transport"/>
    <property type="evidence" value="ECO:0007669"/>
    <property type="project" value="UniProtKB-ARBA"/>
</dbReference>